<keyword evidence="1" id="KW-1133">Transmembrane helix</keyword>
<evidence type="ECO:0000313" key="2">
    <source>
        <dbReference type="EMBL" id="RKX69573.1"/>
    </source>
</evidence>
<dbReference type="AlphaFoldDB" id="A0A660SG15"/>
<feature type="transmembrane region" description="Helical" evidence="1">
    <location>
        <begin position="7"/>
        <end position="24"/>
    </location>
</feature>
<name>A0A660SG15_UNCW3</name>
<dbReference type="Gene3D" id="2.170.120.30">
    <property type="match status" value="2"/>
</dbReference>
<evidence type="ECO:0000256" key="1">
    <source>
        <dbReference type="SAM" id="Phobius"/>
    </source>
</evidence>
<sequence length="298" mass="33523">MKIFRDLGLKIIALLIGVLLWFLASIERSYEIYLELPISLGPPDSGYVLTSLPPERIKVSFTGKGSRLIGIRINPPRIAVKLKKKRSGSHTISLSRNDLIPEPGPDVRVRFIPERIRVQLSREYRRYVDLWIPIVGTPKENFLLGAVESPKRVLVSGGKEHIVRINAVTTETLSIEGKHEKFDTMVRIIPPSPLIKTSPESVMVVVDIEACAETTLSLIPIQIDRRTDQLVSIDPERATLRIRGPKSKIRRLKSDEVKIRISVRALARGEFDLPAQITLPAGLKLVSSDPKTFRVRVR</sequence>
<organism evidence="2 3">
    <name type="scientific">candidate division WOR-3 bacterium</name>
    <dbReference type="NCBI Taxonomy" id="2052148"/>
    <lineage>
        <taxon>Bacteria</taxon>
        <taxon>Bacteria division WOR-3</taxon>
    </lineage>
</organism>
<dbReference type="Proteomes" id="UP000268469">
    <property type="component" value="Unassembled WGS sequence"/>
</dbReference>
<dbReference type="PANTHER" id="PTHR37804:SF1">
    <property type="entry name" value="CDAA REGULATORY PROTEIN CDAR"/>
    <property type="match status" value="1"/>
</dbReference>
<dbReference type="Pfam" id="PF07949">
    <property type="entry name" value="YbbR"/>
    <property type="match status" value="1"/>
</dbReference>
<proteinExistence type="predicted"/>
<evidence type="ECO:0000313" key="3">
    <source>
        <dbReference type="Proteomes" id="UP000268469"/>
    </source>
</evidence>
<dbReference type="InterPro" id="IPR053154">
    <property type="entry name" value="c-di-AMP_regulator"/>
</dbReference>
<keyword evidence="1" id="KW-0812">Transmembrane</keyword>
<reference evidence="2 3" key="1">
    <citation type="submission" date="2018-06" db="EMBL/GenBank/DDBJ databases">
        <title>Extensive metabolic versatility and redundancy in microbially diverse, dynamic hydrothermal sediments.</title>
        <authorList>
            <person name="Dombrowski N."/>
            <person name="Teske A."/>
            <person name="Baker B.J."/>
        </authorList>
    </citation>
    <scope>NUCLEOTIDE SEQUENCE [LARGE SCALE GENOMIC DNA]</scope>
    <source>
        <strain evidence="2">B36_G15</strain>
    </source>
</reference>
<gene>
    <name evidence="2" type="ORF">DRP53_07800</name>
</gene>
<keyword evidence="1" id="KW-0472">Membrane</keyword>
<dbReference type="Gene3D" id="2.170.120.40">
    <property type="entry name" value="YbbR-like domain"/>
    <property type="match status" value="1"/>
</dbReference>
<comment type="caution">
    <text evidence="2">The sequence shown here is derived from an EMBL/GenBank/DDBJ whole genome shotgun (WGS) entry which is preliminary data.</text>
</comment>
<dbReference type="EMBL" id="QNBE01000077">
    <property type="protein sequence ID" value="RKX69573.1"/>
    <property type="molecule type" value="Genomic_DNA"/>
</dbReference>
<accession>A0A660SG15</accession>
<dbReference type="InterPro" id="IPR012505">
    <property type="entry name" value="YbbR"/>
</dbReference>
<evidence type="ECO:0008006" key="4">
    <source>
        <dbReference type="Google" id="ProtNLM"/>
    </source>
</evidence>
<dbReference type="PANTHER" id="PTHR37804">
    <property type="entry name" value="CDAA REGULATORY PROTEIN CDAR"/>
    <property type="match status" value="1"/>
</dbReference>
<protein>
    <recommendedName>
        <fullName evidence="4">YbbR-like domain-containing protein</fullName>
    </recommendedName>
</protein>